<organism evidence="2 3">
    <name type="scientific">Flavobacterium macrobrachii</name>
    <dbReference type="NCBI Taxonomy" id="591204"/>
    <lineage>
        <taxon>Bacteria</taxon>
        <taxon>Pseudomonadati</taxon>
        <taxon>Bacteroidota</taxon>
        <taxon>Flavobacteriia</taxon>
        <taxon>Flavobacteriales</taxon>
        <taxon>Flavobacteriaceae</taxon>
        <taxon>Flavobacterium</taxon>
    </lineage>
</organism>
<dbReference type="EMBL" id="JACSOD020000455">
    <property type="protein sequence ID" value="MBM6498834.1"/>
    <property type="molecule type" value="Genomic_DNA"/>
</dbReference>
<evidence type="ECO:0000313" key="3">
    <source>
        <dbReference type="Proteomes" id="UP000759529"/>
    </source>
</evidence>
<keyword evidence="1" id="KW-1133">Transmembrane helix</keyword>
<evidence type="ECO:0008006" key="4">
    <source>
        <dbReference type="Google" id="ProtNLM"/>
    </source>
</evidence>
<name>A0ABS2CVB6_9FLAO</name>
<accession>A0ABS2CVB6</accession>
<protein>
    <recommendedName>
        <fullName evidence="4">DUF4199 domain-containing protein</fullName>
    </recommendedName>
</protein>
<evidence type="ECO:0000256" key="1">
    <source>
        <dbReference type="SAM" id="Phobius"/>
    </source>
</evidence>
<keyword evidence="1" id="KW-0472">Membrane</keyword>
<feature type="transmembrane region" description="Helical" evidence="1">
    <location>
        <begin position="116"/>
        <end position="137"/>
    </location>
</feature>
<comment type="caution">
    <text evidence="2">The sequence shown here is derived from an EMBL/GenBank/DDBJ whole genome shotgun (WGS) entry which is preliminary data.</text>
</comment>
<feature type="transmembrane region" description="Helical" evidence="1">
    <location>
        <begin position="7"/>
        <end position="27"/>
    </location>
</feature>
<reference evidence="2 3" key="1">
    <citation type="submission" date="2021-02" db="EMBL/GenBank/DDBJ databases">
        <authorList>
            <person name="Jung H.S."/>
            <person name="Chun B.H."/>
            <person name="Jeon C.O."/>
        </authorList>
    </citation>
    <scope>NUCLEOTIDE SEQUENCE [LARGE SCALE GENOMIC DNA]</scope>
    <source>
        <strain evidence="2 3">LMG 25203</strain>
    </source>
</reference>
<keyword evidence="3" id="KW-1185">Reference proteome</keyword>
<evidence type="ECO:0000313" key="2">
    <source>
        <dbReference type="EMBL" id="MBM6498834.1"/>
    </source>
</evidence>
<feature type="transmembrane region" description="Helical" evidence="1">
    <location>
        <begin position="63"/>
        <end position="89"/>
    </location>
</feature>
<proteinExistence type="predicted"/>
<gene>
    <name evidence="2" type="ORF">H9X54_005890</name>
</gene>
<sequence length="145" mass="16306">MKLPREIINGFLMSVCIGLFFLLMEMFKLSDNYYLRILNIVFVFYWVNQTIKQNLGDGKNGYLTNLISAGLTALFGVVISIAGLLFYVYNKGGSAYIAKLSEQFIFGGASVNEYCFGLLFEGLASSLIVVFITMQFWRGKTVLND</sequence>
<dbReference type="RefSeq" id="WP_187658127.1">
    <property type="nucleotide sequence ID" value="NZ_JACSOD020000455.1"/>
</dbReference>
<dbReference type="Proteomes" id="UP000759529">
    <property type="component" value="Unassembled WGS sequence"/>
</dbReference>
<keyword evidence="1" id="KW-0812">Transmembrane</keyword>